<dbReference type="EMBL" id="JAPWGW010000002">
    <property type="protein sequence ID" value="MCZ4298099.1"/>
    <property type="molecule type" value="Genomic_DNA"/>
</dbReference>
<dbReference type="PANTHER" id="PTHR33337">
    <property type="entry name" value="GFA DOMAIN-CONTAINING PROTEIN"/>
    <property type="match status" value="1"/>
</dbReference>
<dbReference type="RefSeq" id="WP_269402216.1">
    <property type="nucleotide sequence ID" value="NZ_JAPWGW010000002.1"/>
</dbReference>
<reference evidence="6" key="1">
    <citation type="submission" date="2022-12" db="EMBL/GenBank/DDBJ databases">
        <title>Bacterial isolates from different developmental stages of Nematostella vectensis.</title>
        <authorList>
            <person name="Fraune S."/>
        </authorList>
    </citation>
    <scope>NUCLEOTIDE SEQUENCE</scope>
    <source>
        <strain evidence="6">G21632-S1</strain>
    </source>
</reference>
<dbReference type="InterPro" id="IPR011057">
    <property type="entry name" value="Mss4-like_sf"/>
</dbReference>
<evidence type="ECO:0000259" key="5">
    <source>
        <dbReference type="PROSITE" id="PS51891"/>
    </source>
</evidence>
<evidence type="ECO:0000256" key="3">
    <source>
        <dbReference type="ARBA" id="ARBA00022833"/>
    </source>
</evidence>
<dbReference type="PANTHER" id="PTHR33337:SF40">
    <property type="entry name" value="CENP-V_GFA DOMAIN-CONTAINING PROTEIN-RELATED"/>
    <property type="match status" value="1"/>
</dbReference>
<evidence type="ECO:0000256" key="1">
    <source>
        <dbReference type="ARBA" id="ARBA00005495"/>
    </source>
</evidence>
<comment type="similarity">
    <text evidence="1">Belongs to the Gfa family.</text>
</comment>
<dbReference type="InterPro" id="IPR006913">
    <property type="entry name" value="CENP-V/GFA"/>
</dbReference>
<sequence>MRLSGGCQCGTVRFQVDGELHYAAVCHCPSCRKSAGAPIVGWALFEADCLQTDRSRLCVYESSPGVRRSFCGQCGTTLFFEADYLEGLVDITTESFDDPDSVRPWEQIWTQHRTDCVKRLADMPGHEALPPRG</sequence>
<gene>
    <name evidence="6" type="ORF">O4G74_08520</name>
</gene>
<proteinExistence type="inferred from homology"/>
<evidence type="ECO:0000256" key="2">
    <source>
        <dbReference type="ARBA" id="ARBA00022723"/>
    </source>
</evidence>
<dbReference type="SUPFAM" id="SSF51316">
    <property type="entry name" value="Mss4-like"/>
    <property type="match status" value="1"/>
</dbReference>
<keyword evidence="4" id="KW-0456">Lyase</keyword>
<accession>A0ABT4LUQ2</accession>
<dbReference type="Gene3D" id="3.90.1590.10">
    <property type="entry name" value="glutathione-dependent formaldehyde- activating enzyme (gfa)"/>
    <property type="match status" value="1"/>
</dbReference>
<evidence type="ECO:0000256" key="4">
    <source>
        <dbReference type="ARBA" id="ARBA00023239"/>
    </source>
</evidence>
<protein>
    <submittedName>
        <fullName evidence="6">GFA family protein</fullName>
    </submittedName>
</protein>
<name>A0ABT4LUQ2_9PROT</name>
<comment type="caution">
    <text evidence="6">The sequence shown here is derived from an EMBL/GenBank/DDBJ whole genome shotgun (WGS) entry which is preliminary data.</text>
</comment>
<evidence type="ECO:0000313" key="7">
    <source>
        <dbReference type="Proteomes" id="UP001083770"/>
    </source>
</evidence>
<dbReference type="PROSITE" id="PS51891">
    <property type="entry name" value="CENP_V_GFA"/>
    <property type="match status" value="1"/>
</dbReference>
<dbReference type="Pfam" id="PF04828">
    <property type="entry name" value="GFA"/>
    <property type="match status" value="1"/>
</dbReference>
<feature type="domain" description="CENP-V/GFA" evidence="5">
    <location>
        <begin position="3"/>
        <end position="106"/>
    </location>
</feature>
<keyword evidence="2" id="KW-0479">Metal-binding</keyword>
<keyword evidence="7" id="KW-1185">Reference proteome</keyword>
<dbReference type="Proteomes" id="UP001083770">
    <property type="component" value="Unassembled WGS sequence"/>
</dbReference>
<keyword evidence="3" id="KW-0862">Zinc</keyword>
<organism evidence="6 7">
    <name type="scientific">Henriciella marina</name>
    <dbReference type="NCBI Taxonomy" id="453851"/>
    <lineage>
        <taxon>Bacteria</taxon>
        <taxon>Pseudomonadati</taxon>
        <taxon>Pseudomonadota</taxon>
        <taxon>Alphaproteobacteria</taxon>
        <taxon>Hyphomonadales</taxon>
        <taxon>Hyphomonadaceae</taxon>
        <taxon>Henriciella</taxon>
    </lineage>
</organism>
<evidence type="ECO:0000313" key="6">
    <source>
        <dbReference type="EMBL" id="MCZ4298099.1"/>
    </source>
</evidence>